<evidence type="ECO:0000313" key="1">
    <source>
        <dbReference type="EMBL" id="MBC3393471.1"/>
    </source>
</evidence>
<evidence type="ECO:0000313" key="3">
    <source>
        <dbReference type="Proteomes" id="UP000636518"/>
    </source>
</evidence>
<evidence type="ECO:0000313" key="2">
    <source>
        <dbReference type="EMBL" id="MBV4496231.1"/>
    </source>
</evidence>
<dbReference type="Proteomes" id="UP000636518">
    <property type="component" value="Unassembled WGS sequence"/>
</dbReference>
<gene>
    <name evidence="2" type="ORF">HU715_012740</name>
    <name evidence="1" type="ORF">HU715_27805</name>
</gene>
<sequence>MSNEALVLHRRMRLLQPDALHCREVELRLAEDGSHVLLNHYVELYRHQRLGWCALRQHRVPLAAIVRWMIDNGEQMRG</sequence>
<proteinExistence type="predicted"/>
<accession>A0A923FJ75</accession>
<dbReference type="EMBL" id="JABWRB010000068">
    <property type="protein sequence ID" value="MBC3393471.1"/>
    <property type="molecule type" value="Genomic_DNA"/>
</dbReference>
<keyword evidence="3" id="KW-1185">Reference proteome</keyword>
<protein>
    <submittedName>
        <fullName evidence="1">Uncharacterized protein</fullName>
    </submittedName>
</protein>
<organism evidence="1">
    <name type="scientific">Pseudomonas zanjanensis</name>
    <dbReference type="NCBI Taxonomy" id="2745496"/>
    <lineage>
        <taxon>Bacteria</taxon>
        <taxon>Pseudomonadati</taxon>
        <taxon>Pseudomonadota</taxon>
        <taxon>Gammaproteobacteria</taxon>
        <taxon>Pseudomonadales</taxon>
        <taxon>Pseudomonadaceae</taxon>
        <taxon>Pseudomonas</taxon>
    </lineage>
</organism>
<comment type="caution">
    <text evidence="1">The sequence shown here is derived from an EMBL/GenBank/DDBJ whole genome shotgun (WGS) entry which is preliminary data.</text>
</comment>
<reference evidence="2" key="3">
    <citation type="submission" date="2021-06" db="EMBL/GenBank/DDBJ databases">
        <title>Updating the genus Pseudomonas: Description of 43 new species and partition of the Pseudomonas putida group.</title>
        <authorList>
            <person name="Girard L."/>
            <person name="Lood C."/>
            <person name="Vandamme P."/>
            <person name="Rokni-Zadeh H."/>
            <person name="Van Noort V."/>
            <person name="Hofte M."/>
            <person name="Lavigne R."/>
            <person name="De Mot R."/>
        </authorList>
    </citation>
    <scope>NUCLEOTIDE SEQUENCE</scope>
    <source>
        <strain evidence="2">SWRI12</strain>
    </source>
</reference>
<dbReference type="RefSeq" id="WP_186710719.1">
    <property type="nucleotide sequence ID" value="NZ_JABWRB020000001.1"/>
</dbReference>
<reference evidence="1 3" key="1">
    <citation type="journal article" date="2020" name="Microorganisms">
        <title>Reliable Identification of Environmental Pseudomonas Isolates Using the rpoD Gene.</title>
        <authorList>
            <consortium name="The Broad Institute Genome Sequencing Platform"/>
            <person name="Girard L."/>
            <person name="Lood C."/>
            <person name="Rokni-Zadeh H."/>
            <person name="van Noort V."/>
            <person name="Lavigne R."/>
            <person name="De Mot R."/>
        </authorList>
    </citation>
    <scope>NUCLEOTIDE SEQUENCE</scope>
    <source>
        <strain evidence="1 3">SWRI12</strain>
    </source>
</reference>
<dbReference type="AlphaFoldDB" id="A0A923FJ75"/>
<name>A0A923FJ75_9PSED</name>
<dbReference type="EMBL" id="JABWRB020000001">
    <property type="protein sequence ID" value="MBV4496231.1"/>
    <property type="molecule type" value="Genomic_DNA"/>
</dbReference>
<reference evidence="1" key="2">
    <citation type="submission" date="2020-07" db="EMBL/GenBank/DDBJ databases">
        <authorList>
            <person name="Lood C."/>
            <person name="Girard L."/>
        </authorList>
    </citation>
    <scope>NUCLEOTIDE SEQUENCE</scope>
    <source>
        <strain evidence="1">SWRI12</strain>
    </source>
</reference>